<dbReference type="Proteomes" id="UP000199114">
    <property type="component" value="Unassembled WGS sequence"/>
</dbReference>
<sequence length="61" mass="6944">MTVDSTEDLFVDGLKHAYYTEQRLVDALEELEQTLREEQDELDSLSGLGEAFDYGELTVSE</sequence>
<accession>A0A1H9GAZ3</accession>
<evidence type="ECO:0000313" key="3">
    <source>
        <dbReference type="Proteomes" id="UP000199114"/>
    </source>
</evidence>
<dbReference type="EMBL" id="FOFD01000002">
    <property type="protein sequence ID" value="SEQ47287.1"/>
    <property type="molecule type" value="Genomic_DNA"/>
</dbReference>
<protein>
    <submittedName>
        <fullName evidence="2">Uncharacterized protein</fullName>
    </submittedName>
</protein>
<name>A0A1H9GAZ3_9EURY</name>
<dbReference type="RefSeq" id="WP_090616672.1">
    <property type="nucleotide sequence ID" value="NZ_FOFD01000002.1"/>
</dbReference>
<evidence type="ECO:0000313" key="2">
    <source>
        <dbReference type="EMBL" id="SEQ47287.1"/>
    </source>
</evidence>
<organism evidence="2 3">
    <name type="scientific">Natrinema salaciae</name>
    <dbReference type="NCBI Taxonomy" id="1186196"/>
    <lineage>
        <taxon>Archaea</taxon>
        <taxon>Methanobacteriati</taxon>
        <taxon>Methanobacteriota</taxon>
        <taxon>Stenosarchaea group</taxon>
        <taxon>Halobacteria</taxon>
        <taxon>Halobacteriales</taxon>
        <taxon>Natrialbaceae</taxon>
        <taxon>Natrinema</taxon>
    </lineage>
</organism>
<reference evidence="3" key="1">
    <citation type="submission" date="2016-10" db="EMBL/GenBank/DDBJ databases">
        <authorList>
            <person name="Varghese N."/>
            <person name="Submissions S."/>
        </authorList>
    </citation>
    <scope>NUCLEOTIDE SEQUENCE [LARGE SCALE GENOMIC DNA]</scope>
    <source>
        <strain evidence="3">DSM 25055</strain>
    </source>
</reference>
<gene>
    <name evidence="2" type="ORF">SAMN04489841_1831</name>
</gene>
<keyword evidence="3" id="KW-1185">Reference proteome</keyword>
<evidence type="ECO:0000256" key="1">
    <source>
        <dbReference type="SAM" id="Coils"/>
    </source>
</evidence>
<keyword evidence="1" id="KW-0175">Coiled coil</keyword>
<dbReference type="AlphaFoldDB" id="A0A1H9GAZ3"/>
<proteinExistence type="predicted"/>
<feature type="coiled-coil region" evidence="1">
    <location>
        <begin position="21"/>
        <end position="48"/>
    </location>
</feature>